<dbReference type="EMBL" id="CP011058">
    <property type="protein sequence ID" value="AJY74647.1"/>
    <property type="molecule type" value="Genomic_DNA"/>
</dbReference>
<proteinExistence type="predicted"/>
<feature type="chain" id="PRO_5002296484" description="Lipoprotein" evidence="1">
    <location>
        <begin position="22"/>
        <end position="152"/>
    </location>
</feature>
<dbReference type="PROSITE" id="PS51257">
    <property type="entry name" value="PROKAR_LIPOPROTEIN"/>
    <property type="match status" value="1"/>
</dbReference>
<sequence>MNRIIGTLLLCLFLVLSGCKANSNVYSGMEKNDIEGLAKAENIEFIYENKGHSDHWAATYIVYKFKNDENHTTKLFLKYIGKQSKPTGDLRYAYDTEGGGDGSGTLSSPASQDEIYHLGNSGGNGALADKNSVVKMQVQWNGNTEAIELKNI</sequence>
<evidence type="ECO:0000313" key="2">
    <source>
        <dbReference type="EMBL" id="AJY74647.1"/>
    </source>
</evidence>
<evidence type="ECO:0000313" key="3">
    <source>
        <dbReference type="Proteomes" id="UP000032633"/>
    </source>
</evidence>
<dbReference type="AlphaFoldDB" id="A0A0D5NI63"/>
<accession>A0A0D5NI63</accession>
<gene>
    <name evidence="2" type="ORF">VN24_08745</name>
</gene>
<name>A0A0D5NI63_9BACL</name>
<protein>
    <recommendedName>
        <fullName evidence="4">Lipoprotein</fullName>
    </recommendedName>
</protein>
<dbReference type="PATRIC" id="fig|1126833.4.peg.1931"/>
<dbReference type="HOGENOM" id="CLU_1659047_0_0_9"/>
<reference evidence="3" key="2">
    <citation type="submission" date="2015-03" db="EMBL/GenBank/DDBJ databases">
        <title>Genome sequence of Paenibacillus beijingensis strain DSM 24997T.</title>
        <authorList>
            <person name="Kwak Y."/>
            <person name="Shin J.-H."/>
        </authorList>
    </citation>
    <scope>NUCLEOTIDE SEQUENCE [LARGE SCALE GENOMIC DNA]</scope>
    <source>
        <strain evidence="3">DSM 24997</strain>
    </source>
</reference>
<dbReference type="Proteomes" id="UP000032633">
    <property type="component" value="Chromosome"/>
</dbReference>
<dbReference type="KEGG" id="pbj:VN24_08745"/>
<keyword evidence="3" id="KW-1185">Reference proteome</keyword>
<evidence type="ECO:0008006" key="4">
    <source>
        <dbReference type="Google" id="ProtNLM"/>
    </source>
</evidence>
<feature type="signal peptide" evidence="1">
    <location>
        <begin position="1"/>
        <end position="21"/>
    </location>
</feature>
<reference evidence="2 3" key="1">
    <citation type="journal article" date="2015" name="J. Biotechnol.">
        <title>Complete genome sequence of Paenibacillus beijingensis 7188(T) (=DSM 24997(T)), a novel rhizobacterium from jujube garden soil.</title>
        <authorList>
            <person name="Kwak Y."/>
            <person name="Shin J.H."/>
        </authorList>
    </citation>
    <scope>NUCLEOTIDE SEQUENCE [LARGE SCALE GENOMIC DNA]</scope>
    <source>
        <strain evidence="2 3">DSM 24997</strain>
    </source>
</reference>
<dbReference type="OrthoDB" id="2659991at2"/>
<organism evidence="2 3">
    <name type="scientific">Paenibacillus beijingensis</name>
    <dbReference type="NCBI Taxonomy" id="1126833"/>
    <lineage>
        <taxon>Bacteria</taxon>
        <taxon>Bacillati</taxon>
        <taxon>Bacillota</taxon>
        <taxon>Bacilli</taxon>
        <taxon>Bacillales</taxon>
        <taxon>Paenibacillaceae</taxon>
        <taxon>Paenibacillus</taxon>
    </lineage>
</organism>
<dbReference type="RefSeq" id="WP_045670080.1">
    <property type="nucleotide sequence ID" value="NZ_CP011058.1"/>
</dbReference>
<evidence type="ECO:0000256" key="1">
    <source>
        <dbReference type="SAM" id="SignalP"/>
    </source>
</evidence>
<keyword evidence="1" id="KW-0732">Signal</keyword>